<evidence type="ECO:0000256" key="3">
    <source>
        <dbReference type="SAM" id="SignalP"/>
    </source>
</evidence>
<feature type="transmembrane region" description="Helical" evidence="2">
    <location>
        <begin position="523"/>
        <end position="544"/>
    </location>
</feature>
<dbReference type="InterPro" id="IPR017853">
    <property type="entry name" value="GH"/>
</dbReference>
<evidence type="ECO:0008006" key="6">
    <source>
        <dbReference type="Google" id="ProtNLM"/>
    </source>
</evidence>
<comment type="similarity">
    <text evidence="1">Belongs to the glycosyl hydrolase 1 family.</text>
</comment>
<dbReference type="PANTHER" id="PTHR10353">
    <property type="entry name" value="GLYCOSYL HYDROLASE"/>
    <property type="match status" value="1"/>
</dbReference>
<dbReference type="GO" id="GO:0005975">
    <property type="term" value="P:carbohydrate metabolic process"/>
    <property type="evidence" value="ECO:0007669"/>
    <property type="project" value="InterPro"/>
</dbReference>
<reference evidence="4" key="1">
    <citation type="submission" date="2022-12" db="EMBL/GenBank/DDBJ databases">
        <title>Chromosome-level genome assembly of the bean flower thrips Megalurothrips usitatus.</title>
        <authorList>
            <person name="Ma L."/>
            <person name="Liu Q."/>
            <person name="Li H."/>
            <person name="Cai W."/>
        </authorList>
    </citation>
    <scope>NUCLEOTIDE SEQUENCE</scope>
    <source>
        <strain evidence="4">Cailab_2022a</strain>
    </source>
</reference>
<dbReference type="InterPro" id="IPR001360">
    <property type="entry name" value="Glyco_hydro_1"/>
</dbReference>
<evidence type="ECO:0000256" key="1">
    <source>
        <dbReference type="RuleBase" id="RU003690"/>
    </source>
</evidence>
<keyword evidence="2" id="KW-0812">Transmembrane</keyword>
<dbReference type="Proteomes" id="UP001075354">
    <property type="component" value="Chromosome 5"/>
</dbReference>
<dbReference type="GO" id="GO:0008422">
    <property type="term" value="F:beta-glucosidase activity"/>
    <property type="evidence" value="ECO:0007669"/>
    <property type="project" value="TreeGrafter"/>
</dbReference>
<dbReference type="PRINTS" id="PR00131">
    <property type="entry name" value="GLHYDRLASE1"/>
</dbReference>
<proteinExistence type="inferred from homology"/>
<name>A0AAV7XTT2_9NEOP</name>
<evidence type="ECO:0000313" key="4">
    <source>
        <dbReference type="EMBL" id="KAJ1528118.1"/>
    </source>
</evidence>
<sequence>MRAAAAALVSATVLVLAAGRSPATGDRRVDELPDGFIVGAGTSAYQCEGAWNTSGKGEGIFDKAFHSGAVPATMDNADVAADSYNRFREDVAAARALKLQMYRFSLSWSRLLPTGYSNIINPDGVRYYNQLLNELNSSGIQPMVTLFHFDYPFALESEFGGWNDDKMIDAFVDFADVAFSLFGEKVRWWTTLNEPFMFCSFLNVVKDFELFTAFVNGSRAAPAGGDTEDYGCIHRMVLAHGRIYRLYQQKYAAQQNGKIGLTNISFAPRPNSTSYDDVAAARRYNQFTLGTTFGPVVSGRYPAEVRRGVDEASRREGLPRSRLPDFSQQQSDMIRGTIDFLGVNLYFGQTVAAAPRPEKGSLQSDASVKVVGVDLTDPYHKQVRAFEDFTPWSLREAVLWLWDEYHLPIFVTENGCVMEATERPLQDHKRAVYHSTYMRELLRAVHDDGVHVLGYVAWSLIDVFEWISLYKYTFGLVHVDYATGSLNRTLKESSAFFVQLAETRSVPLVLPGSSAASLSANTFVHTALVGGLALLCSVLLSVCLSSDL</sequence>
<keyword evidence="3" id="KW-0732">Signal</keyword>
<dbReference type="AlphaFoldDB" id="A0AAV7XTT2"/>
<dbReference type="PANTHER" id="PTHR10353:SF53">
    <property type="entry name" value="BETA-1,4-GLUCOSIDASE (EUROFUNG)"/>
    <property type="match status" value="1"/>
</dbReference>
<dbReference type="Pfam" id="PF00232">
    <property type="entry name" value="Glyco_hydro_1"/>
    <property type="match status" value="1"/>
</dbReference>
<feature type="signal peptide" evidence="3">
    <location>
        <begin position="1"/>
        <end position="19"/>
    </location>
</feature>
<protein>
    <recommendedName>
        <fullName evidence="6">Myrosinase 1-like</fullName>
    </recommendedName>
</protein>
<keyword evidence="5" id="KW-1185">Reference proteome</keyword>
<feature type="chain" id="PRO_5043529685" description="Myrosinase 1-like" evidence="3">
    <location>
        <begin position="20"/>
        <end position="548"/>
    </location>
</feature>
<dbReference type="EMBL" id="JAPTSV010000005">
    <property type="protein sequence ID" value="KAJ1528118.1"/>
    <property type="molecule type" value="Genomic_DNA"/>
</dbReference>
<gene>
    <name evidence="4" type="ORF">ONE63_008032</name>
</gene>
<keyword evidence="2" id="KW-0472">Membrane</keyword>
<evidence type="ECO:0000313" key="5">
    <source>
        <dbReference type="Proteomes" id="UP001075354"/>
    </source>
</evidence>
<keyword evidence="2" id="KW-1133">Transmembrane helix</keyword>
<comment type="caution">
    <text evidence="4">The sequence shown here is derived from an EMBL/GenBank/DDBJ whole genome shotgun (WGS) entry which is preliminary data.</text>
</comment>
<accession>A0AAV7XTT2</accession>
<dbReference type="Gene3D" id="3.20.20.80">
    <property type="entry name" value="Glycosidases"/>
    <property type="match status" value="1"/>
</dbReference>
<organism evidence="4 5">
    <name type="scientific">Megalurothrips usitatus</name>
    <name type="common">bean blossom thrips</name>
    <dbReference type="NCBI Taxonomy" id="439358"/>
    <lineage>
        <taxon>Eukaryota</taxon>
        <taxon>Metazoa</taxon>
        <taxon>Ecdysozoa</taxon>
        <taxon>Arthropoda</taxon>
        <taxon>Hexapoda</taxon>
        <taxon>Insecta</taxon>
        <taxon>Pterygota</taxon>
        <taxon>Neoptera</taxon>
        <taxon>Paraneoptera</taxon>
        <taxon>Thysanoptera</taxon>
        <taxon>Terebrantia</taxon>
        <taxon>Thripoidea</taxon>
        <taxon>Thripidae</taxon>
        <taxon>Megalurothrips</taxon>
    </lineage>
</organism>
<evidence type="ECO:0000256" key="2">
    <source>
        <dbReference type="SAM" id="Phobius"/>
    </source>
</evidence>
<dbReference type="SUPFAM" id="SSF51445">
    <property type="entry name" value="(Trans)glycosidases"/>
    <property type="match status" value="1"/>
</dbReference>